<dbReference type="RefSeq" id="XP_001328103.1">
    <property type="nucleotide sequence ID" value="XM_001328068.1"/>
</dbReference>
<proteinExistence type="predicted"/>
<name>A2DUI9_TRIV3</name>
<dbReference type="InParanoid" id="A2DUI9"/>
<dbReference type="VEuPathDB" id="TrichDB:TVAG_165080"/>
<gene>
    <name evidence="1" type="ORF">TVAG_165080</name>
</gene>
<keyword evidence="2" id="KW-1185">Reference proteome</keyword>
<protein>
    <submittedName>
        <fullName evidence="1">Uncharacterized protein</fullName>
    </submittedName>
</protein>
<sequence>MRRGTTAQFMKTGEGYSGPGDFHVLKQYLIPISDNALAQDPQMCESIKHHLEKATKIITREHEKIVSTLSILREQLDHDCHEDYGIPDRNCLNWYDLIILLFLIETLYQINIDSITEKIIILDEQRNLMEQLLDLIQYMHNTNKTVTVRLQRIIESRERSIFFINKASQTRMSLIRRLANKYYTKVQLLPPPFRSNAKNREWLDNIIDSAQRKPETTYFSELPEEIDIQSFFLSPKSPFLNEEGFDNPYNRDNSPNSVKEWIDLATVVLAEYVQTEDEDRAATIAILAMRYLFNSTYPRFYPPHSGNLSHINAVMQRFCKKSPKELGILLKYVPSELQEKPSEMLFQTDTKAVEAVSWMRNAELQLTPIDAAYCVVKAHECLSLMCVTNEFRNKGKESWTNEEFLSKMPGFDDIFEMWRAFLSSCDLGDPRQLLTFIIDFSKLPGFTARILASIAYFEGAVGQLEAEQE</sequence>
<accession>A2DUI9</accession>
<dbReference type="VEuPathDB" id="TrichDB:TVAGG3_0663270"/>
<dbReference type="Proteomes" id="UP000001542">
    <property type="component" value="Unassembled WGS sequence"/>
</dbReference>
<dbReference type="OrthoDB" id="10264252at2759"/>
<dbReference type="KEGG" id="tva:4773884"/>
<dbReference type="EMBL" id="DS113249">
    <property type="protein sequence ID" value="EAY15880.1"/>
    <property type="molecule type" value="Genomic_DNA"/>
</dbReference>
<reference evidence="1" key="2">
    <citation type="journal article" date="2007" name="Science">
        <title>Draft genome sequence of the sexually transmitted pathogen Trichomonas vaginalis.</title>
        <authorList>
            <person name="Carlton J.M."/>
            <person name="Hirt R.P."/>
            <person name="Silva J.C."/>
            <person name="Delcher A.L."/>
            <person name="Schatz M."/>
            <person name="Zhao Q."/>
            <person name="Wortman J.R."/>
            <person name="Bidwell S.L."/>
            <person name="Alsmark U.C.M."/>
            <person name="Besteiro S."/>
            <person name="Sicheritz-Ponten T."/>
            <person name="Noel C.J."/>
            <person name="Dacks J.B."/>
            <person name="Foster P.G."/>
            <person name="Simillion C."/>
            <person name="Van de Peer Y."/>
            <person name="Miranda-Saavedra D."/>
            <person name="Barton G.J."/>
            <person name="Westrop G.D."/>
            <person name="Mueller S."/>
            <person name="Dessi D."/>
            <person name="Fiori P.L."/>
            <person name="Ren Q."/>
            <person name="Paulsen I."/>
            <person name="Zhang H."/>
            <person name="Bastida-Corcuera F.D."/>
            <person name="Simoes-Barbosa A."/>
            <person name="Brown M.T."/>
            <person name="Hayes R.D."/>
            <person name="Mukherjee M."/>
            <person name="Okumura C.Y."/>
            <person name="Schneider R."/>
            <person name="Smith A.J."/>
            <person name="Vanacova S."/>
            <person name="Villalvazo M."/>
            <person name="Haas B.J."/>
            <person name="Pertea M."/>
            <person name="Feldblyum T.V."/>
            <person name="Utterback T.R."/>
            <person name="Shu C.L."/>
            <person name="Osoegawa K."/>
            <person name="de Jong P.J."/>
            <person name="Hrdy I."/>
            <person name="Horvathova L."/>
            <person name="Zubacova Z."/>
            <person name="Dolezal P."/>
            <person name="Malik S.B."/>
            <person name="Logsdon J.M. Jr."/>
            <person name="Henze K."/>
            <person name="Gupta A."/>
            <person name="Wang C.C."/>
            <person name="Dunne R.L."/>
            <person name="Upcroft J.A."/>
            <person name="Upcroft P."/>
            <person name="White O."/>
            <person name="Salzberg S.L."/>
            <person name="Tang P."/>
            <person name="Chiu C.-H."/>
            <person name="Lee Y.-S."/>
            <person name="Embley T.M."/>
            <person name="Coombs G.H."/>
            <person name="Mottram J.C."/>
            <person name="Tachezy J."/>
            <person name="Fraser-Liggett C.M."/>
            <person name="Johnson P.J."/>
        </authorList>
    </citation>
    <scope>NUCLEOTIDE SEQUENCE [LARGE SCALE GENOMIC DNA]</scope>
    <source>
        <strain evidence="1">G3</strain>
    </source>
</reference>
<reference evidence="1" key="1">
    <citation type="submission" date="2006-10" db="EMBL/GenBank/DDBJ databases">
        <authorList>
            <person name="Amadeo P."/>
            <person name="Zhao Q."/>
            <person name="Wortman J."/>
            <person name="Fraser-Liggett C."/>
            <person name="Carlton J."/>
        </authorList>
    </citation>
    <scope>NUCLEOTIDE SEQUENCE</scope>
    <source>
        <strain evidence="1">G3</strain>
    </source>
</reference>
<evidence type="ECO:0000313" key="1">
    <source>
        <dbReference type="EMBL" id="EAY15880.1"/>
    </source>
</evidence>
<dbReference type="AlphaFoldDB" id="A2DUI9"/>
<organism evidence="1 2">
    <name type="scientific">Trichomonas vaginalis (strain ATCC PRA-98 / G3)</name>
    <dbReference type="NCBI Taxonomy" id="412133"/>
    <lineage>
        <taxon>Eukaryota</taxon>
        <taxon>Metamonada</taxon>
        <taxon>Parabasalia</taxon>
        <taxon>Trichomonadida</taxon>
        <taxon>Trichomonadidae</taxon>
        <taxon>Trichomonas</taxon>
    </lineage>
</organism>
<evidence type="ECO:0000313" key="2">
    <source>
        <dbReference type="Proteomes" id="UP000001542"/>
    </source>
</evidence>